<dbReference type="GO" id="GO:1990904">
    <property type="term" value="C:ribonucleoprotein complex"/>
    <property type="evidence" value="ECO:0007669"/>
    <property type="project" value="UniProtKB-KW"/>
</dbReference>
<dbReference type="EMBL" id="RCOS01000144">
    <property type="protein sequence ID" value="RSN72654.1"/>
    <property type="molecule type" value="Genomic_DNA"/>
</dbReference>
<dbReference type="GO" id="GO:0003735">
    <property type="term" value="F:structural constituent of ribosome"/>
    <property type="evidence" value="ECO:0007669"/>
    <property type="project" value="InterPro"/>
</dbReference>
<keyword evidence="1" id="KW-0689">Ribosomal protein</keyword>
<evidence type="ECO:0000256" key="1">
    <source>
        <dbReference type="ARBA" id="ARBA00022980"/>
    </source>
</evidence>
<reference evidence="5 6" key="1">
    <citation type="submission" date="2018-10" db="EMBL/GenBank/DDBJ databases">
        <title>Co-occurring genomic capacity for anaerobic methane metabolism and dissimilatory sulfite reduction discovered in the Korarchaeota.</title>
        <authorList>
            <person name="Mckay L.J."/>
            <person name="Dlakic M."/>
            <person name="Fields M.W."/>
            <person name="Delmont T.O."/>
            <person name="Eren A.M."/>
            <person name="Jay Z.J."/>
            <person name="Klingelsmith K.B."/>
            <person name="Rusch D.B."/>
            <person name="Inskeep W.P."/>
        </authorList>
    </citation>
    <scope>NUCLEOTIDE SEQUENCE [LARGE SCALE GENOMIC DNA]</scope>
    <source>
        <strain evidence="5 6">MDKW</strain>
    </source>
</reference>
<sequence>MEIFKIIIRLFKKISHIFQKKGSYPESQPTEQENEPSAVIESEIIEEGTYKGAEKEIKEELIGKQEEKEEQRIPEEKRVKKPRMKRTPTEESIKTKRSAHKEQKTSRLMKKELDLGKKRSARRVKKPEKSDITLKEKREEESPQLFTQVKAPFVEIDLDKAKVFLVIPKQSIKMENSPEKQLSYKVSLGDSEIEGQLQLINNNGKYLETEEERIEIKEAIQNFKVTYPEELGGNTYTYEHKSNSIYAFIAVGDNLGKMHYLYDKEGNINPLPQKEIWILLKEDRKINIEPVIEEDRWIWEKYRPLCIDLRDKSELVINEKEPIPCEPTFSIDSQEVIYDDFGEQSPIFTGNSIKIKAPHTETINKEGWVVWIQNRQAGYKIVSDNWSGKDPLELRFDNLPCECGEFQVDICEQNGLPVTTLFFRYIPSLQLDYSKELVIPDPKKGHKAEIIEVSLPSKDFKIETTEQIKYTPKGYEISLPPERDFFRFSIYKENRPETKVNFRITVPRLKWNISKPTDWKDIPLCLEREKLLAGEDLYLYINTNSFVKYDILAILETSNKKLQESKFVKKGNIYSILLNQFYDSIKETKDKIMLKIKILKDGKVIGENIPVVYFPKIIPPRPIPRRLRESMVRVRPIVRCGTGMREGRGFSKEEIIQAGMKLEDAKRLNIPYDKHRKSAYPQNVEILRSLIGGDEHADRSD</sequence>
<keyword evidence="2" id="KW-0687">Ribonucleoprotein</keyword>
<accession>A0A3R9R1I3</accession>
<evidence type="ECO:0000256" key="3">
    <source>
        <dbReference type="ARBA" id="ARBA00035539"/>
    </source>
</evidence>
<dbReference type="GO" id="GO:0006412">
    <property type="term" value="P:translation"/>
    <property type="evidence" value="ECO:0007669"/>
    <property type="project" value="InterPro"/>
</dbReference>
<feature type="compositionally biased region" description="Basic and acidic residues" evidence="4">
    <location>
        <begin position="87"/>
        <end position="117"/>
    </location>
</feature>
<comment type="caution">
    <text evidence="5">The sequence shown here is derived from an EMBL/GenBank/DDBJ whole genome shotgun (WGS) entry which is preliminary data.</text>
</comment>
<dbReference type="Pfam" id="PF01294">
    <property type="entry name" value="Ribosomal_L13e"/>
    <property type="match status" value="1"/>
</dbReference>
<dbReference type="InterPro" id="IPR001380">
    <property type="entry name" value="Ribosomal_eL13"/>
</dbReference>
<evidence type="ECO:0000256" key="4">
    <source>
        <dbReference type="SAM" id="MobiDB-lite"/>
    </source>
</evidence>
<feature type="region of interest" description="Disordered" evidence="4">
    <location>
        <begin position="22"/>
        <end position="137"/>
    </location>
</feature>
<protein>
    <recommendedName>
        <fullName evidence="3">50S ribosomal protein L13e</fullName>
    </recommendedName>
</protein>
<organism evidence="5 6">
    <name type="scientific">Candidatus Methanodesulfokora washburnensis</name>
    <dbReference type="NCBI Taxonomy" id="2478471"/>
    <lineage>
        <taxon>Archaea</taxon>
        <taxon>Thermoproteota</taxon>
        <taxon>Candidatus Korarchaeia</taxon>
        <taxon>Candidatus Korarchaeia incertae sedis</taxon>
        <taxon>Candidatus Methanodesulfokora</taxon>
    </lineage>
</organism>
<proteinExistence type="predicted"/>
<feature type="compositionally biased region" description="Basic and acidic residues" evidence="4">
    <location>
        <begin position="48"/>
        <end position="78"/>
    </location>
</feature>
<dbReference type="RefSeq" id="WP_125672376.1">
    <property type="nucleotide sequence ID" value="NZ_RCOS01000144.1"/>
</dbReference>
<dbReference type="OrthoDB" id="17872at2157"/>
<dbReference type="GO" id="GO:0005840">
    <property type="term" value="C:ribosome"/>
    <property type="evidence" value="ECO:0007669"/>
    <property type="project" value="UniProtKB-KW"/>
</dbReference>
<evidence type="ECO:0000313" key="5">
    <source>
        <dbReference type="EMBL" id="RSN72654.1"/>
    </source>
</evidence>
<dbReference type="AlphaFoldDB" id="A0A3R9R1I3"/>
<evidence type="ECO:0000256" key="2">
    <source>
        <dbReference type="ARBA" id="ARBA00023274"/>
    </source>
</evidence>
<name>A0A3R9R1I3_9CREN</name>
<keyword evidence="6" id="KW-1185">Reference proteome</keyword>
<dbReference type="Proteomes" id="UP000277582">
    <property type="component" value="Unassembled WGS sequence"/>
</dbReference>
<feature type="compositionally biased region" description="Basic and acidic residues" evidence="4">
    <location>
        <begin position="127"/>
        <end position="137"/>
    </location>
</feature>
<gene>
    <name evidence="5" type="ORF">D6D85_12930</name>
</gene>
<evidence type="ECO:0000313" key="6">
    <source>
        <dbReference type="Proteomes" id="UP000277582"/>
    </source>
</evidence>